<proteinExistence type="inferred from homology"/>
<dbReference type="SUPFAM" id="SSF52833">
    <property type="entry name" value="Thioredoxin-like"/>
    <property type="match status" value="1"/>
</dbReference>
<keyword evidence="5" id="KW-0560">Oxidoreductase</keyword>
<dbReference type="EMBL" id="JBHSPA010000028">
    <property type="protein sequence ID" value="MFC5827241.1"/>
    <property type="molecule type" value="Genomic_DNA"/>
</dbReference>
<keyword evidence="14" id="KW-1185">Reference proteome</keyword>
<evidence type="ECO:0000256" key="6">
    <source>
        <dbReference type="ARBA" id="ARBA00023157"/>
    </source>
</evidence>
<evidence type="ECO:0000256" key="5">
    <source>
        <dbReference type="ARBA" id="ARBA00023002"/>
    </source>
</evidence>
<gene>
    <name evidence="13" type="ORF">ACFPZ3_25530</name>
</gene>
<protein>
    <recommendedName>
        <fullName evidence="2">thioredoxin-dependent peroxiredoxin</fullName>
        <ecNumber evidence="2">1.11.1.24</ecNumber>
    </recommendedName>
    <alternativeName>
        <fullName evidence="10">Bacterioferritin comigratory protein</fullName>
    </alternativeName>
    <alternativeName>
        <fullName evidence="8">Thioredoxin peroxidase</fullName>
    </alternativeName>
</protein>
<evidence type="ECO:0000256" key="2">
    <source>
        <dbReference type="ARBA" id="ARBA00013017"/>
    </source>
</evidence>
<evidence type="ECO:0000256" key="4">
    <source>
        <dbReference type="ARBA" id="ARBA00022862"/>
    </source>
</evidence>
<evidence type="ECO:0000256" key="9">
    <source>
        <dbReference type="ARBA" id="ARBA00038489"/>
    </source>
</evidence>
<keyword evidence="4" id="KW-0049">Antioxidant</keyword>
<reference evidence="14" key="1">
    <citation type="journal article" date="2019" name="Int. J. Syst. Evol. Microbiol.">
        <title>The Global Catalogue of Microorganisms (GCM) 10K type strain sequencing project: providing services to taxonomists for standard genome sequencing and annotation.</title>
        <authorList>
            <consortium name="The Broad Institute Genomics Platform"/>
            <consortium name="The Broad Institute Genome Sequencing Center for Infectious Disease"/>
            <person name="Wu L."/>
            <person name="Ma J."/>
        </authorList>
    </citation>
    <scope>NUCLEOTIDE SEQUENCE [LARGE SCALE GENOMIC DNA]</scope>
    <source>
        <strain evidence="14">CCUG 53903</strain>
    </source>
</reference>
<dbReference type="InterPro" id="IPR013766">
    <property type="entry name" value="Thioredoxin_domain"/>
</dbReference>
<evidence type="ECO:0000256" key="3">
    <source>
        <dbReference type="ARBA" id="ARBA00022559"/>
    </source>
</evidence>
<sequence>MNTTDQTYAERRATFIAEHANKIPPDVRAALTAEQADLDAAGVPSAVLRPGSAMPDGDLLDVHGRATTLEQTRAGRAAVVIFYRGDWCPYCNLALRTYQQQLVPHLTALNIPLIAISPQEPDRSLSMRQVNDLTFTVLSDRGNQIARQLGVITAPSHDARATQLTMGIDVAAANADGTATMPIPTVVLTDADGVIAWIDVHPDYSSRTEPADILTAITTVLDRPVPAAG</sequence>
<name>A0ABW1CR31_9ACTN</name>
<keyword evidence="6" id="KW-1015">Disulfide bond</keyword>
<evidence type="ECO:0000256" key="1">
    <source>
        <dbReference type="ARBA" id="ARBA00003330"/>
    </source>
</evidence>
<dbReference type="Proteomes" id="UP001596058">
    <property type="component" value="Unassembled WGS sequence"/>
</dbReference>
<evidence type="ECO:0000256" key="8">
    <source>
        <dbReference type="ARBA" id="ARBA00032824"/>
    </source>
</evidence>
<dbReference type="Gene3D" id="3.40.30.10">
    <property type="entry name" value="Glutaredoxin"/>
    <property type="match status" value="1"/>
</dbReference>
<evidence type="ECO:0000256" key="11">
    <source>
        <dbReference type="ARBA" id="ARBA00049091"/>
    </source>
</evidence>
<dbReference type="InterPro" id="IPR000866">
    <property type="entry name" value="AhpC/TSA"/>
</dbReference>
<comment type="similarity">
    <text evidence="9">Belongs to the peroxiredoxin family. BCP/PrxQ subfamily.</text>
</comment>
<dbReference type="InterPro" id="IPR050924">
    <property type="entry name" value="Peroxiredoxin_BCP/PrxQ"/>
</dbReference>
<dbReference type="CDD" id="cd02970">
    <property type="entry name" value="PRX_like2"/>
    <property type="match status" value="1"/>
</dbReference>
<keyword evidence="3" id="KW-0575">Peroxidase</keyword>
<evidence type="ECO:0000313" key="13">
    <source>
        <dbReference type="EMBL" id="MFC5827241.1"/>
    </source>
</evidence>
<dbReference type="InterPro" id="IPR036249">
    <property type="entry name" value="Thioredoxin-like_sf"/>
</dbReference>
<dbReference type="RefSeq" id="WP_379516750.1">
    <property type="nucleotide sequence ID" value="NZ_JBHSPA010000028.1"/>
</dbReference>
<comment type="caution">
    <text evidence="13">The sequence shown here is derived from an EMBL/GenBank/DDBJ whole genome shotgun (WGS) entry which is preliminary data.</text>
</comment>
<dbReference type="PANTHER" id="PTHR42801">
    <property type="entry name" value="THIOREDOXIN-DEPENDENT PEROXIDE REDUCTASE"/>
    <property type="match status" value="1"/>
</dbReference>
<dbReference type="EC" id="1.11.1.24" evidence="2"/>
<comment type="function">
    <text evidence="1">Thiol-specific peroxidase that catalyzes the reduction of hydrogen peroxide and organic hydroperoxides to water and alcohols, respectively. Plays a role in cell protection against oxidative stress by detoxifying peroxides and as sensor of hydrogen peroxide-mediated signaling events.</text>
</comment>
<dbReference type="Pfam" id="PF00578">
    <property type="entry name" value="AhpC-TSA"/>
    <property type="match status" value="1"/>
</dbReference>
<evidence type="ECO:0000256" key="10">
    <source>
        <dbReference type="ARBA" id="ARBA00041373"/>
    </source>
</evidence>
<organism evidence="13 14">
    <name type="scientific">Nonomuraea insulae</name>
    <dbReference type="NCBI Taxonomy" id="1616787"/>
    <lineage>
        <taxon>Bacteria</taxon>
        <taxon>Bacillati</taxon>
        <taxon>Actinomycetota</taxon>
        <taxon>Actinomycetes</taxon>
        <taxon>Streptosporangiales</taxon>
        <taxon>Streptosporangiaceae</taxon>
        <taxon>Nonomuraea</taxon>
    </lineage>
</organism>
<evidence type="ECO:0000256" key="7">
    <source>
        <dbReference type="ARBA" id="ARBA00023284"/>
    </source>
</evidence>
<accession>A0ABW1CR31</accession>
<dbReference type="PANTHER" id="PTHR42801:SF7">
    <property type="entry name" value="SLL1159 PROTEIN"/>
    <property type="match status" value="1"/>
</dbReference>
<evidence type="ECO:0000313" key="14">
    <source>
        <dbReference type="Proteomes" id="UP001596058"/>
    </source>
</evidence>
<evidence type="ECO:0000259" key="12">
    <source>
        <dbReference type="PROSITE" id="PS51352"/>
    </source>
</evidence>
<comment type="catalytic activity">
    <reaction evidence="11">
        <text>a hydroperoxide + [thioredoxin]-dithiol = an alcohol + [thioredoxin]-disulfide + H2O</text>
        <dbReference type="Rhea" id="RHEA:62620"/>
        <dbReference type="Rhea" id="RHEA-COMP:10698"/>
        <dbReference type="Rhea" id="RHEA-COMP:10700"/>
        <dbReference type="ChEBI" id="CHEBI:15377"/>
        <dbReference type="ChEBI" id="CHEBI:29950"/>
        <dbReference type="ChEBI" id="CHEBI:30879"/>
        <dbReference type="ChEBI" id="CHEBI:35924"/>
        <dbReference type="ChEBI" id="CHEBI:50058"/>
        <dbReference type="EC" id="1.11.1.24"/>
    </reaction>
</comment>
<dbReference type="PROSITE" id="PS51352">
    <property type="entry name" value="THIOREDOXIN_2"/>
    <property type="match status" value="1"/>
</dbReference>
<keyword evidence="7" id="KW-0676">Redox-active center</keyword>
<feature type="domain" description="Thioredoxin" evidence="12">
    <location>
        <begin position="48"/>
        <end position="222"/>
    </location>
</feature>